<keyword evidence="5 6" id="KW-0472">Membrane</keyword>
<dbReference type="CDD" id="cd13124">
    <property type="entry name" value="MATE_SpoVB_like"/>
    <property type="match status" value="1"/>
</dbReference>
<feature type="transmembrane region" description="Helical" evidence="6">
    <location>
        <begin position="352"/>
        <end position="376"/>
    </location>
</feature>
<feature type="transmembrane region" description="Helical" evidence="6">
    <location>
        <begin position="18"/>
        <end position="39"/>
    </location>
</feature>
<evidence type="ECO:0000256" key="3">
    <source>
        <dbReference type="ARBA" id="ARBA00022692"/>
    </source>
</evidence>
<dbReference type="InterPro" id="IPR002797">
    <property type="entry name" value="Polysacc_synth"/>
</dbReference>
<evidence type="ECO:0000256" key="1">
    <source>
        <dbReference type="ARBA" id="ARBA00004651"/>
    </source>
</evidence>
<sequence length="564" mass="60644">MSETEAQTTKKRTKKDDYIVQGSILAAAAVLTKIIGVVYRIPLTNILGDEGNGFYGYAYQVYAIALMISSFSLPTAVSKLVSIRLAKRQRRNAFRVFICSLAFAIGVGLFISLTIFLGAGLISTHLMKSPLSVYALRVLAPGLLIVAVMAVIRGYFQGMGTMLPTAISQIIEQVFNAVISIVGASVLFGIGTKAGEKSGEELLGPAYGAAGSTLGTVIGSLSGLLFLLFVIFLYKNVIRKQLKRDRTQNVESYSFLLKALLLTAIPVVFSTAVYNINQIIDLTIFNHVMESQGYVEKEYMALQGIYTGKYDTLINVPMAIANALGTSLVPSLTAVVTAGTKKQVHNKINQTLRLTMVIAIPSCIGYFVLASPIMVLLYNDSSATPARLLMAGAIVVVLYGLSSVTNSILHGLNYMTSPAKNAAAALGIHLVAFVLMMTVFKMNVYALVGGNIVFALAMSILNLLKIRKVSGFKIDFVSTFGKPFAAAAVMGIVTFGVFRLFDTLIGGRVIPVCISLIVAILVYAVVMLKIGTLSEDDILDLPMGGRILRISKKFHLLPAVKVEE</sequence>
<feature type="transmembrane region" description="Helical" evidence="6">
    <location>
        <begin position="319"/>
        <end position="340"/>
    </location>
</feature>
<evidence type="ECO:0000256" key="2">
    <source>
        <dbReference type="ARBA" id="ARBA00022475"/>
    </source>
</evidence>
<feature type="transmembrane region" description="Helical" evidence="6">
    <location>
        <begin position="59"/>
        <end position="81"/>
    </location>
</feature>
<dbReference type="PIRSF" id="PIRSF038958">
    <property type="entry name" value="PG_synth_SpoVB"/>
    <property type="match status" value="1"/>
</dbReference>
<keyword evidence="7" id="KW-0132">Cell division</keyword>
<dbReference type="EMBL" id="CZBX01000007">
    <property type="protein sequence ID" value="CUQ88056.1"/>
    <property type="molecule type" value="Genomic_DNA"/>
</dbReference>
<keyword evidence="3 6" id="KW-0812">Transmembrane</keyword>
<feature type="transmembrane region" description="Helical" evidence="6">
    <location>
        <begin position="255"/>
        <end position="276"/>
    </location>
</feature>
<name>A0A174ZVH0_9FIRM</name>
<dbReference type="InterPro" id="IPR024923">
    <property type="entry name" value="PG_synth_SpoVB"/>
</dbReference>
<keyword evidence="7" id="KW-0131">Cell cycle</keyword>
<dbReference type="RefSeq" id="WP_020437026.1">
    <property type="nucleotide sequence ID" value="NZ_CZBX01000007.1"/>
</dbReference>
<protein>
    <submittedName>
        <fullName evidence="7">Probable cell division protein ytgP</fullName>
    </submittedName>
</protein>
<dbReference type="PANTHER" id="PTHR30250">
    <property type="entry name" value="PST FAMILY PREDICTED COLANIC ACID TRANSPORTER"/>
    <property type="match status" value="1"/>
</dbReference>
<evidence type="ECO:0000313" key="7">
    <source>
        <dbReference type="EMBL" id="CUQ88056.1"/>
    </source>
</evidence>
<feature type="transmembrane region" description="Helical" evidence="6">
    <location>
        <begin position="421"/>
        <end position="440"/>
    </location>
</feature>
<feature type="transmembrane region" description="Helical" evidence="6">
    <location>
        <begin position="446"/>
        <end position="464"/>
    </location>
</feature>
<evidence type="ECO:0000256" key="6">
    <source>
        <dbReference type="SAM" id="Phobius"/>
    </source>
</evidence>
<organism evidence="7 8">
    <name type="scientific">[Ruminococcus] torques</name>
    <dbReference type="NCBI Taxonomy" id="33039"/>
    <lineage>
        <taxon>Bacteria</taxon>
        <taxon>Bacillati</taxon>
        <taxon>Bacillota</taxon>
        <taxon>Clostridia</taxon>
        <taxon>Lachnospirales</taxon>
        <taxon>Lachnospiraceae</taxon>
        <taxon>Mediterraneibacter</taxon>
    </lineage>
</organism>
<feature type="transmembrane region" description="Helical" evidence="6">
    <location>
        <begin position="93"/>
        <end position="122"/>
    </location>
</feature>
<evidence type="ECO:0000256" key="4">
    <source>
        <dbReference type="ARBA" id="ARBA00022989"/>
    </source>
</evidence>
<proteinExistence type="predicted"/>
<dbReference type="Proteomes" id="UP000078383">
    <property type="component" value="Unassembled WGS sequence"/>
</dbReference>
<keyword evidence="2" id="KW-1003">Cell membrane</keyword>
<evidence type="ECO:0000256" key="5">
    <source>
        <dbReference type="ARBA" id="ARBA00023136"/>
    </source>
</evidence>
<dbReference type="GO" id="GO:0051301">
    <property type="term" value="P:cell division"/>
    <property type="evidence" value="ECO:0007669"/>
    <property type="project" value="UniProtKB-KW"/>
</dbReference>
<dbReference type="OrthoDB" id="9775950at2"/>
<keyword evidence="4 6" id="KW-1133">Transmembrane helix</keyword>
<dbReference type="Pfam" id="PF01943">
    <property type="entry name" value="Polysacc_synt"/>
    <property type="match status" value="1"/>
</dbReference>
<dbReference type="InterPro" id="IPR050833">
    <property type="entry name" value="Poly_Biosynth_Transport"/>
</dbReference>
<feature type="transmembrane region" description="Helical" evidence="6">
    <location>
        <begin position="484"/>
        <end position="501"/>
    </location>
</feature>
<comment type="subcellular location">
    <subcellularLocation>
        <location evidence="1">Cell membrane</location>
        <topology evidence="1">Multi-pass membrane protein</topology>
    </subcellularLocation>
</comment>
<dbReference type="AlphaFoldDB" id="A0A174ZVH0"/>
<feature type="transmembrane region" description="Helical" evidence="6">
    <location>
        <begin position="134"/>
        <end position="152"/>
    </location>
</feature>
<feature type="transmembrane region" description="Helical" evidence="6">
    <location>
        <begin position="212"/>
        <end position="234"/>
    </location>
</feature>
<feature type="transmembrane region" description="Helical" evidence="6">
    <location>
        <begin position="173"/>
        <end position="192"/>
    </location>
</feature>
<dbReference type="PANTHER" id="PTHR30250:SF21">
    <property type="entry name" value="LIPID II FLIPPASE MURJ"/>
    <property type="match status" value="1"/>
</dbReference>
<reference evidence="7 8" key="1">
    <citation type="submission" date="2015-09" db="EMBL/GenBank/DDBJ databases">
        <authorList>
            <consortium name="Pathogen Informatics"/>
        </authorList>
    </citation>
    <scope>NUCLEOTIDE SEQUENCE [LARGE SCALE GENOMIC DNA]</scope>
    <source>
        <strain evidence="7 8">2789STDY5834889</strain>
    </source>
</reference>
<evidence type="ECO:0000313" key="8">
    <source>
        <dbReference type="Proteomes" id="UP000078383"/>
    </source>
</evidence>
<feature type="transmembrane region" description="Helical" evidence="6">
    <location>
        <begin position="388"/>
        <end position="409"/>
    </location>
</feature>
<gene>
    <name evidence="7" type="primary">ytgP_2</name>
    <name evidence="7" type="ORF">ERS852502_01693</name>
</gene>
<accession>A0A174ZVH0</accession>
<feature type="transmembrane region" description="Helical" evidence="6">
    <location>
        <begin position="507"/>
        <end position="526"/>
    </location>
</feature>
<dbReference type="GO" id="GO:0005886">
    <property type="term" value="C:plasma membrane"/>
    <property type="evidence" value="ECO:0007669"/>
    <property type="project" value="UniProtKB-SubCell"/>
</dbReference>